<dbReference type="SUPFAM" id="SSF100950">
    <property type="entry name" value="NagB/RpiA/CoA transferase-like"/>
    <property type="match status" value="2"/>
</dbReference>
<dbReference type="EC" id="2.8.3.5" evidence="3"/>
<comment type="function">
    <text evidence="3">Key enzyme for ketone body catabolism. Transfers the CoA moiety from succinate to acetoacetate. Formation of the enzyme-CoA intermediate proceeds via an unstable anhydride species formed between the carboxylate groups of the enzyme and substrate.</text>
</comment>
<name>A0AA48I3Y9_9TREE</name>
<dbReference type="RefSeq" id="XP_060454455.1">
    <property type="nucleotide sequence ID" value="XM_060597575.1"/>
</dbReference>
<dbReference type="AlphaFoldDB" id="A0AA48I3Y9"/>
<dbReference type="PIRSF" id="PIRSF000858">
    <property type="entry name" value="SCOT-t"/>
    <property type="match status" value="1"/>
</dbReference>
<dbReference type="PANTHER" id="PTHR13707">
    <property type="entry name" value="KETOACID-COENZYME A TRANSFERASE"/>
    <property type="match status" value="1"/>
</dbReference>
<reference evidence="5" key="1">
    <citation type="journal article" date="2023" name="BMC Genomics">
        <title>Chromosome-level genome assemblies of Cutaneotrichosporon spp. (Trichosporonales, Basidiomycota) reveal imbalanced evolution between nucleotide sequences and chromosome synteny.</title>
        <authorList>
            <person name="Kobayashi Y."/>
            <person name="Kayamori A."/>
            <person name="Aoki K."/>
            <person name="Shiwa Y."/>
            <person name="Matsutani M."/>
            <person name="Fujita N."/>
            <person name="Sugita T."/>
            <person name="Iwasaki W."/>
            <person name="Tanaka N."/>
            <person name="Takashima M."/>
        </authorList>
    </citation>
    <scope>NUCLEOTIDE SEQUENCE</scope>
    <source>
        <strain evidence="5">HIS019</strain>
    </source>
</reference>
<comment type="pathway">
    <text evidence="3">Ketone metabolism; succinyl-CoA degradation; acetoacetyl-CoA from succinyl-CoA: step 1/1.</text>
</comment>
<dbReference type="Proteomes" id="UP001233271">
    <property type="component" value="Chromosome 2"/>
</dbReference>
<dbReference type="EMBL" id="AP028213">
    <property type="protein sequence ID" value="BEI89189.1"/>
    <property type="molecule type" value="Genomic_DNA"/>
</dbReference>
<dbReference type="PROSITE" id="PS01274">
    <property type="entry name" value="COA_TRANSF_2"/>
    <property type="match status" value="1"/>
</dbReference>
<proteinExistence type="inferred from homology"/>
<evidence type="ECO:0000313" key="6">
    <source>
        <dbReference type="Proteomes" id="UP001233271"/>
    </source>
</evidence>
<dbReference type="GO" id="GO:0008260">
    <property type="term" value="F:succinyl-CoA:3-oxo-acid CoA-transferase activity"/>
    <property type="evidence" value="ECO:0007669"/>
    <property type="project" value="UniProtKB-EC"/>
</dbReference>
<dbReference type="Gene3D" id="3.40.1080.10">
    <property type="entry name" value="Glutaconate Coenzyme A-transferase"/>
    <property type="match status" value="2"/>
</dbReference>
<keyword evidence="6" id="KW-1185">Reference proteome</keyword>
<dbReference type="PANTHER" id="PTHR13707:SF60">
    <property type="entry name" value="ACETATE COA-TRANSFERASE SUBUNIT ALPHA"/>
    <property type="match status" value="1"/>
</dbReference>
<feature type="active site" description="5-glutamyl coenzyme A thioester intermediate" evidence="4">
    <location>
        <position position="341"/>
    </location>
</feature>
<dbReference type="InterPro" id="IPR004164">
    <property type="entry name" value="CoA_transf_AS"/>
</dbReference>
<evidence type="ECO:0000256" key="2">
    <source>
        <dbReference type="ARBA" id="ARBA00022679"/>
    </source>
</evidence>
<evidence type="ECO:0000313" key="5">
    <source>
        <dbReference type="EMBL" id="BEI89189.1"/>
    </source>
</evidence>
<accession>A0AA48I3Y9</accession>
<comment type="similarity">
    <text evidence="1 3">Belongs to the 3-oxoacid CoA-transferase family.</text>
</comment>
<evidence type="ECO:0000256" key="4">
    <source>
        <dbReference type="PIRSR" id="PIRSR000858-1"/>
    </source>
</evidence>
<dbReference type="GO" id="GO:0046952">
    <property type="term" value="P:ketone body catabolic process"/>
    <property type="evidence" value="ECO:0007669"/>
    <property type="project" value="InterPro"/>
</dbReference>
<protein>
    <recommendedName>
        <fullName evidence="3">Succinyl-CoA:3-ketoacid-coenzyme A transferase</fullName>
        <ecNumber evidence="3">2.8.3.5</ecNumber>
    </recommendedName>
</protein>
<dbReference type="KEGG" id="ccac:CcaHIS019_0205510"/>
<organism evidence="5 6">
    <name type="scientific">Cutaneotrichosporon cavernicola</name>
    <dbReference type="NCBI Taxonomy" id="279322"/>
    <lineage>
        <taxon>Eukaryota</taxon>
        <taxon>Fungi</taxon>
        <taxon>Dikarya</taxon>
        <taxon>Basidiomycota</taxon>
        <taxon>Agaricomycotina</taxon>
        <taxon>Tremellomycetes</taxon>
        <taxon>Trichosporonales</taxon>
        <taxon>Trichosporonaceae</taxon>
        <taxon>Cutaneotrichosporon</taxon>
    </lineage>
</organism>
<keyword evidence="3" id="KW-0496">Mitochondrion</keyword>
<sequence length="518" mass="55294">MLFAAARLMRTPHAPLVRGFATSRPVLFKSKFWPSVDEAVKVIKNDDVILVGGFGLCGTPQTIINAIARRGADQVSGLTLVSNNAGVEEKGLGAIVKMGQVKKCIVSHIGATKLIENKYLAGEIEVELTPQGTIAERVRAAGAGIPAFFTPTGVETSIEKATVPYRNASKCGTIPALYPTPRKTMEFNGRKFVMEEALPGDVAIIHAWKVDEAGNTIFRYTATNFSPTMAKAAKCTIVEAEEIVPTGSLDPKQVHLPGIYVDRIVQATEMKDIETLTLMPSPGDDYVHPLGNGPLLAQREMIVKRAAQELKDGYYVNLGIGMPTLLPAHMPEGQAVWLQSENGLLGIGPPPTREQVDPDLINAGKETITMANGASTFSSDESFAMIRGGHIDVAVLGAMEVSSKGDLANWIVPGSLVKGMGGAMDLVSSPDNTKIIIVTDHCTKKGEPKIKAECDLPLTGARCVSMIITELAVFDIDRKAGRMTLLELMPGATLEMVQAKTAAPFDVSPNLKTANIPA</sequence>
<dbReference type="InterPro" id="IPR004165">
    <property type="entry name" value="CoA_trans_fam_I"/>
</dbReference>
<dbReference type="SMART" id="SM00882">
    <property type="entry name" value="CoA_trans"/>
    <property type="match status" value="2"/>
</dbReference>
<dbReference type="NCBIfam" id="TIGR02428">
    <property type="entry name" value="pcaJ_scoB_fam"/>
    <property type="match status" value="1"/>
</dbReference>
<keyword evidence="2 3" id="KW-0808">Transferase</keyword>
<evidence type="ECO:0000256" key="3">
    <source>
        <dbReference type="PIRNR" id="PIRNR000858"/>
    </source>
</evidence>
<dbReference type="Pfam" id="PF01144">
    <property type="entry name" value="CoA_trans"/>
    <property type="match status" value="2"/>
</dbReference>
<comment type="catalytic activity">
    <reaction evidence="3">
        <text>a 3-oxo acid + succinyl-CoA = a 3-oxoacyl-CoA + succinate</text>
        <dbReference type="Rhea" id="RHEA:24564"/>
        <dbReference type="ChEBI" id="CHEBI:30031"/>
        <dbReference type="ChEBI" id="CHEBI:35973"/>
        <dbReference type="ChEBI" id="CHEBI:57292"/>
        <dbReference type="ChEBI" id="CHEBI:90726"/>
        <dbReference type="EC" id="2.8.3.5"/>
    </reaction>
</comment>
<evidence type="ECO:0000256" key="1">
    <source>
        <dbReference type="ARBA" id="ARBA00007154"/>
    </source>
</evidence>
<dbReference type="InterPro" id="IPR037171">
    <property type="entry name" value="NagB/RpiA_transferase-like"/>
</dbReference>
<dbReference type="InterPro" id="IPR014388">
    <property type="entry name" value="3-oxoacid_CoA-transferase"/>
</dbReference>
<gene>
    <name evidence="5" type="ORF">CcaverHIS019_0205510</name>
</gene>
<dbReference type="InterPro" id="IPR012791">
    <property type="entry name" value="3-oxoacid_CoA-transf_B"/>
</dbReference>
<dbReference type="GeneID" id="85493060"/>